<dbReference type="STRING" id="362418.IW19_10325"/>
<feature type="domain" description="Beta-ketoacyl-[acyl-carrier-protein] synthase III C-terminal" evidence="3">
    <location>
        <begin position="246"/>
        <end position="333"/>
    </location>
</feature>
<dbReference type="PANTHER" id="PTHR34069">
    <property type="entry name" value="3-OXOACYL-[ACYL-CARRIER-PROTEIN] SYNTHASE 3"/>
    <property type="match status" value="1"/>
</dbReference>
<organism evidence="5 6">
    <name type="scientific">Flavobacterium reichenbachii</name>
    <dbReference type="NCBI Taxonomy" id="362418"/>
    <lineage>
        <taxon>Bacteria</taxon>
        <taxon>Pseudomonadati</taxon>
        <taxon>Bacteroidota</taxon>
        <taxon>Flavobacteriia</taxon>
        <taxon>Flavobacteriales</taxon>
        <taxon>Flavobacteriaceae</taxon>
        <taxon>Flavobacterium</taxon>
    </lineage>
</organism>
<dbReference type="Gene3D" id="3.40.47.10">
    <property type="match status" value="1"/>
</dbReference>
<dbReference type="AlphaFoldDB" id="A0A085ZN79"/>
<dbReference type="Proteomes" id="UP000028715">
    <property type="component" value="Unassembled WGS sequence"/>
</dbReference>
<dbReference type="OrthoDB" id="9815506at2"/>
<dbReference type="EMBL" id="JPRL01000001">
    <property type="protein sequence ID" value="KFF05893.1"/>
    <property type="molecule type" value="Genomic_DNA"/>
</dbReference>
<keyword evidence="2" id="KW-0012">Acyltransferase</keyword>
<dbReference type="eggNOG" id="COG0332">
    <property type="taxonomic scope" value="Bacteria"/>
</dbReference>
<dbReference type="GO" id="GO:0044550">
    <property type="term" value="P:secondary metabolite biosynthetic process"/>
    <property type="evidence" value="ECO:0007669"/>
    <property type="project" value="TreeGrafter"/>
</dbReference>
<dbReference type="GO" id="GO:0006633">
    <property type="term" value="P:fatty acid biosynthetic process"/>
    <property type="evidence" value="ECO:0007669"/>
    <property type="project" value="InterPro"/>
</dbReference>
<dbReference type="SUPFAM" id="SSF53901">
    <property type="entry name" value="Thiolase-like"/>
    <property type="match status" value="1"/>
</dbReference>
<accession>A0A085ZN79</accession>
<dbReference type="NCBIfam" id="NF006829">
    <property type="entry name" value="PRK09352.1"/>
    <property type="match status" value="1"/>
</dbReference>
<reference evidence="5 6" key="1">
    <citation type="submission" date="2014-07" db="EMBL/GenBank/DDBJ databases">
        <title>Genome of Flavobacterium reichenbachii LMG 25512.</title>
        <authorList>
            <person name="Stropko S.J."/>
            <person name="Pipes S.E."/>
            <person name="Newman J.D."/>
        </authorList>
    </citation>
    <scope>NUCLEOTIDE SEQUENCE [LARGE SCALE GENOMIC DNA]</scope>
    <source>
        <strain evidence="5 6">LMG 25512</strain>
    </source>
</reference>
<gene>
    <name evidence="5" type="ORF">IW19_10325</name>
</gene>
<evidence type="ECO:0000256" key="1">
    <source>
        <dbReference type="ARBA" id="ARBA00022679"/>
    </source>
</evidence>
<dbReference type="Pfam" id="PF08545">
    <property type="entry name" value="ACP_syn_III"/>
    <property type="match status" value="1"/>
</dbReference>
<dbReference type="PANTHER" id="PTHR34069:SF2">
    <property type="entry name" value="BETA-KETOACYL-[ACYL-CARRIER-PROTEIN] SYNTHASE III"/>
    <property type="match status" value="1"/>
</dbReference>
<comment type="caution">
    <text evidence="5">The sequence shown here is derived from an EMBL/GenBank/DDBJ whole genome shotgun (WGS) entry which is preliminary data.</text>
</comment>
<proteinExistence type="predicted"/>
<dbReference type="GO" id="GO:0004315">
    <property type="term" value="F:3-oxoacyl-[acyl-carrier-protein] synthase activity"/>
    <property type="evidence" value="ECO:0007669"/>
    <property type="project" value="InterPro"/>
</dbReference>
<sequence length="336" mass="37497">MKANIQAISYYLPEEILSNDLINQEFPEWDIEKISSKTGINSRHISAKDEFSSDMAVKAAEKLFKEHNIDRSKIDFLLFCTQSPDYFLPTTACIIQEKLGLETTTGALDYNLGCSGFVYGLSLAKGLIAGEMAKNILLITSETYSKFIHPKDKSNKTIFGDAAAATLISAEKGFCSIGNFVFGTDGKGAENLIVKQGGMRFPVLEDNEDIKDEFGNVRNDKNLFMNGSEIFNFTGEFVPILIKGMLEKANLDQDQIDLFVFHQANKYMLNYLRKKIKIPEEKFYISMENCGNTVSSTIPIALYEALKEGKLENLQHLILAGFGVGYSWAACNLTIE</sequence>
<dbReference type="InterPro" id="IPR013751">
    <property type="entry name" value="ACP_syn_III_N"/>
</dbReference>
<evidence type="ECO:0000313" key="6">
    <source>
        <dbReference type="Proteomes" id="UP000028715"/>
    </source>
</evidence>
<name>A0A085ZN79_9FLAO</name>
<keyword evidence="6" id="KW-1185">Reference proteome</keyword>
<protein>
    <submittedName>
        <fullName evidence="5">3-oxoacyl-ACP synthase</fullName>
    </submittedName>
</protein>
<evidence type="ECO:0000259" key="4">
    <source>
        <dbReference type="Pfam" id="PF08545"/>
    </source>
</evidence>
<feature type="domain" description="Beta-ketoacyl-[acyl-carrier-protein] synthase III N-terminal" evidence="4">
    <location>
        <begin position="108"/>
        <end position="186"/>
    </location>
</feature>
<dbReference type="Pfam" id="PF08541">
    <property type="entry name" value="ACP_syn_III_C"/>
    <property type="match status" value="1"/>
</dbReference>
<evidence type="ECO:0000259" key="3">
    <source>
        <dbReference type="Pfam" id="PF08541"/>
    </source>
</evidence>
<keyword evidence="1" id="KW-0808">Transferase</keyword>
<dbReference type="CDD" id="cd00830">
    <property type="entry name" value="KAS_III"/>
    <property type="match status" value="1"/>
</dbReference>
<evidence type="ECO:0000256" key="2">
    <source>
        <dbReference type="ARBA" id="ARBA00023315"/>
    </source>
</evidence>
<dbReference type="InterPro" id="IPR016039">
    <property type="entry name" value="Thiolase-like"/>
</dbReference>
<dbReference type="RefSeq" id="WP_035683727.1">
    <property type="nucleotide sequence ID" value="NZ_JPRL01000001.1"/>
</dbReference>
<dbReference type="InterPro" id="IPR013747">
    <property type="entry name" value="ACP_syn_III_C"/>
</dbReference>
<evidence type="ECO:0000313" key="5">
    <source>
        <dbReference type="EMBL" id="KFF05893.1"/>
    </source>
</evidence>